<dbReference type="PANTHER" id="PTHR33050:SF7">
    <property type="entry name" value="RIBONUCLEASE H"/>
    <property type="match status" value="1"/>
</dbReference>
<dbReference type="PANTHER" id="PTHR33050">
    <property type="entry name" value="REVERSE TRANSCRIPTASE DOMAIN-CONTAINING PROTEIN"/>
    <property type="match status" value="1"/>
</dbReference>
<dbReference type="InParanoid" id="A0A1X7VS52"/>
<protein>
    <submittedName>
        <fullName evidence="1">Uncharacterized protein</fullName>
    </submittedName>
</protein>
<dbReference type="AlphaFoldDB" id="A0A1X7VS52"/>
<proteinExistence type="predicted"/>
<organism evidence="1">
    <name type="scientific">Amphimedon queenslandica</name>
    <name type="common">Sponge</name>
    <dbReference type="NCBI Taxonomy" id="400682"/>
    <lineage>
        <taxon>Eukaryota</taxon>
        <taxon>Metazoa</taxon>
        <taxon>Porifera</taxon>
        <taxon>Demospongiae</taxon>
        <taxon>Heteroscleromorpha</taxon>
        <taxon>Haplosclerida</taxon>
        <taxon>Niphatidae</taxon>
        <taxon>Amphimedon</taxon>
    </lineage>
</organism>
<name>A0A1X7VS52_AMPQE</name>
<reference evidence="1" key="1">
    <citation type="submission" date="2017-05" db="UniProtKB">
        <authorList>
            <consortium name="EnsemblMetazoa"/>
        </authorList>
    </citation>
    <scope>IDENTIFICATION</scope>
</reference>
<sequence length="192" mass="22025">MGSSPAETTENVQSTIHQLESLGFIIYWNKIVPRPSETMEFLVLQVDSTSLTLSDTEYKLSKIANECQHFVHKDTVSGRDLAYLLGLLTSVNTAVIPGTLYYRELQRLKHQIISLLGKTNRCHPSYSFPCEWNVTHSDNHWSNENTMLTYLETIIIPYVESVRERLGLDENQSASAIYVHFKANLLRRYPKC</sequence>
<dbReference type="InterPro" id="IPR052055">
    <property type="entry name" value="Hepadnavirus_pol/RT"/>
</dbReference>
<evidence type="ECO:0000313" key="1">
    <source>
        <dbReference type="EnsemblMetazoa" id="Aqu2.1.43206_001"/>
    </source>
</evidence>
<dbReference type="EnsemblMetazoa" id="Aqu2.1.43206_001">
    <property type="protein sequence ID" value="Aqu2.1.43206_001"/>
    <property type="gene ID" value="Aqu2.1.43206"/>
</dbReference>
<accession>A0A1X7VS52</accession>